<dbReference type="GO" id="GO:0016758">
    <property type="term" value="F:hexosyltransferase activity"/>
    <property type="evidence" value="ECO:0007669"/>
    <property type="project" value="TreeGrafter"/>
</dbReference>
<keyword evidence="2 4" id="KW-0808">Transferase</keyword>
<evidence type="ECO:0000313" key="4">
    <source>
        <dbReference type="EMBL" id="TRY18362.1"/>
    </source>
</evidence>
<sequence>MKVLILSQYYPPEGLHIPATVARGLADRGHDVRVVTGYPNYPEGRIYDGYSQKLRSHESDGGVEVMRVPLWIDHSQSAFKRILNYTTFALSAATTRSFARGADVIYVYATQMTPSLGPWLWRMTGGAPYVLHVQDLWPDSITGSSLVRKGFAAKVIESLLNPWLVSLYRRSAAVIGIAPTMVKTLVERGSASDRTHLVYNWAVESAAEEPKGLLKGADPGRGTTRVIYGGNVGDMQDLVTAVEAVHAARDSGVHLTIVGDGVALPQVRAAAERLGATNIEFQGRVPREQMADLYERSDYALVTLRDLPVFRGTIPSKLQASLAHALPVITTVQGDVRTFVEDQELGFTADAESVTSLESALRQAARTGADDQKGMARRAWGAYVSRFSRESGVTAVEGILQSVVASKDTEGMMDAGA</sequence>
<accession>A0A553K0Y0</accession>
<dbReference type="OrthoDB" id="9808602at2"/>
<dbReference type="GO" id="GO:1901137">
    <property type="term" value="P:carbohydrate derivative biosynthetic process"/>
    <property type="evidence" value="ECO:0007669"/>
    <property type="project" value="UniProtKB-ARBA"/>
</dbReference>
<dbReference type="SUPFAM" id="SSF53756">
    <property type="entry name" value="UDP-Glycosyltransferase/glycogen phosphorylase"/>
    <property type="match status" value="1"/>
</dbReference>
<evidence type="ECO:0000313" key="5">
    <source>
        <dbReference type="Proteomes" id="UP000317638"/>
    </source>
</evidence>
<protein>
    <submittedName>
        <fullName evidence="4">Glycosyltransferase family 4 protein</fullName>
    </submittedName>
</protein>
<evidence type="ECO:0000256" key="2">
    <source>
        <dbReference type="ARBA" id="ARBA00022679"/>
    </source>
</evidence>
<dbReference type="PANTHER" id="PTHR45947">
    <property type="entry name" value="SULFOQUINOVOSYL TRANSFERASE SQD2"/>
    <property type="match status" value="1"/>
</dbReference>
<dbReference type="CDD" id="cd03794">
    <property type="entry name" value="GT4_WbuB-like"/>
    <property type="match status" value="1"/>
</dbReference>
<dbReference type="InterPro" id="IPR050194">
    <property type="entry name" value="Glycosyltransferase_grp1"/>
</dbReference>
<dbReference type="InterPro" id="IPR028098">
    <property type="entry name" value="Glyco_trans_4-like_N"/>
</dbReference>
<feature type="domain" description="Glycosyltransferase subfamily 4-like N-terminal" evidence="3">
    <location>
        <begin position="21"/>
        <end position="201"/>
    </location>
</feature>
<dbReference type="Proteomes" id="UP000317638">
    <property type="component" value="Unassembled WGS sequence"/>
</dbReference>
<gene>
    <name evidence="4" type="ORF">FOJ82_10075</name>
</gene>
<keyword evidence="5" id="KW-1185">Reference proteome</keyword>
<dbReference type="Gene3D" id="3.40.50.2000">
    <property type="entry name" value="Glycogen Phosphorylase B"/>
    <property type="match status" value="2"/>
</dbReference>
<name>A0A553K0Y0_9ACTN</name>
<organism evidence="4 5">
    <name type="scientific">Tessaracoccus rhinocerotis</name>
    <dbReference type="NCBI Taxonomy" id="1689449"/>
    <lineage>
        <taxon>Bacteria</taxon>
        <taxon>Bacillati</taxon>
        <taxon>Actinomycetota</taxon>
        <taxon>Actinomycetes</taxon>
        <taxon>Propionibacteriales</taxon>
        <taxon>Propionibacteriaceae</taxon>
        <taxon>Tessaracoccus</taxon>
    </lineage>
</organism>
<keyword evidence="1" id="KW-0328">Glycosyltransferase</keyword>
<evidence type="ECO:0000256" key="1">
    <source>
        <dbReference type="ARBA" id="ARBA00022676"/>
    </source>
</evidence>
<reference evidence="4 5" key="1">
    <citation type="submission" date="2019-07" db="EMBL/GenBank/DDBJ databases">
        <authorList>
            <person name="Zhou L.-Y."/>
        </authorList>
    </citation>
    <scope>NUCLEOTIDE SEQUENCE [LARGE SCALE GENOMIC DNA]</scope>
    <source>
        <strain evidence="4 5">YIM 101269</strain>
    </source>
</reference>
<dbReference type="Pfam" id="PF13579">
    <property type="entry name" value="Glyco_trans_4_4"/>
    <property type="match status" value="1"/>
</dbReference>
<dbReference type="EMBL" id="VKKG01000003">
    <property type="protein sequence ID" value="TRY18362.1"/>
    <property type="molecule type" value="Genomic_DNA"/>
</dbReference>
<evidence type="ECO:0000259" key="3">
    <source>
        <dbReference type="Pfam" id="PF13579"/>
    </source>
</evidence>
<proteinExistence type="predicted"/>
<dbReference type="AlphaFoldDB" id="A0A553K0Y0"/>
<comment type="caution">
    <text evidence="4">The sequence shown here is derived from an EMBL/GenBank/DDBJ whole genome shotgun (WGS) entry which is preliminary data.</text>
</comment>
<dbReference type="Pfam" id="PF13692">
    <property type="entry name" value="Glyco_trans_1_4"/>
    <property type="match status" value="1"/>
</dbReference>
<dbReference type="PANTHER" id="PTHR45947:SF3">
    <property type="entry name" value="SULFOQUINOVOSYL TRANSFERASE SQD2"/>
    <property type="match status" value="1"/>
</dbReference>
<dbReference type="RefSeq" id="WP_143938338.1">
    <property type="nucleotide sequence ID" value="NZ_VKKG01000003.1"/>
</dbReference>